<proteinExistence type="predicted"/>
<sequence length="190" mass="20994">MCSSSRVKLKAWDLDSVPLLPDSEPNTSNFEDGEPGASTRLLLATRLAMHIGRILGALPRCNSQRLSDNTRLQDKCAPLLPSAPTQALSTQVPGFAWAQSSLHLESTTAALNKTVSRTSASLARKESELNEFLDEHRRTMRLVEKQKRMLESFQQEIAECDARIGTLEAELQLAHKEIVNIGDKSIKSIV</sequence>
<name>A0A0D7ARW1_9AGAR</name>
<reference evidence="2 3" key="1">
    <citation type="journal article" date="2015" name="Fungal Genet. Biol.">
        <title>Evolution of novel wood decay mechanisms in Agaricales revealed by the genome sequences of Fistulina hepatica and Cylindrobasidium torrendii.</title>
        <authorList>
            <person name="Floudas D."/>
            <person name="Held B.W."/>
            <person name="Riley R."/>
            <person name="Nagy L.G."/>
            <person name="Koehler G."/>
            <person name="Ransdell A.S."/>
            <person name="Younus H."/>
            <person name="Chow J."/>
            <person name="Chiniquy J."/>
            <person name="Lipzen A."/>
            <person name="Tritt A."/>
            <person name="Sun H."/>
            <person name="Haridas S."/>
            <person name="LaButti K."/>
            <person name="Ohm R.A."/>
            <person name="Kues U."/>
            <person name="Blanchette R.A."/>
            <person name="Grigoriev I.V."/>
            <person name="Minto R.E."/>
            <person name="Hibbett D.S."/>
        </authorList>
    </citation>
    <scope>NUCLEOTIDE SEQUENCE [LARGE SCALE GENOMIC DNA]</scope>
    <source>
        <strain evidence="2 3">FP15055 ss-10</strain>
    </source>
</reference>
<keyword evidence="3" id="KW-1185">Reference proteome</keyword>
<keyword evidence="1" id="KW-0175">Coiled coil</keyword>
<dbReference type="AlphaFoldDB" id="A0A0D7ARW1"/>
<gene>
    <name evidence="2" type="ORF">CYLTODRAFT_415674</name>
</gene>
<evidence type="ECO:0000313" key="3">
    <source>
        <dbReference type="Proteomes" id="UP000054007"/>
    </source>
</evidence>
<organism evidence="2 3">
    <name type="scientific">Cylindrobasidium torrendii FP15055 ss-10</name>
    <dbReference type="NCBI Taxonomy" id="1314674"/>
    <lineage>
        <taxon>Eukaryota</taxon>
        <taxon>Fungi</taxon>
        <taxon>Dikarya</taxon>
        <taxon>Basidiomycota</taxon>
        <taxon>Agaricomycotina</taxon>
        <taxon>Agaricomycetes</taxon>
        <taxon>Agaricomycetidae</taxon>
        <taxon>Agaricales</taxon>
        <taxon>Marasmiineae</taxon>
        <taxon>Physalacriaceae</taxon>
        <taxon>Cylindrobasidium</taxon>
    </lineage>
</organism>
<dbReference type="EMBL" id="KN881057">
    <property type="protein sequence ID" value="KIY61098.1"/>
    <property type="molecule type" value="Genomic_DNA"/>
</dbReference>
<accession>A0A0D7ARW1</accession>
<feature type="coiled-coil region" evidence="1">
    <location>
        <begin position="143"/>
        <end position="170"/>
    </location>
</feature>
<dbReference type="Proteomes" id="UP000054007">
    <property type="component" value="Unassembled WGS sequence"/>
</dbReference>
<evidence type="ECO:0000256" key="1">
    <source>
        <dbReference type="SAM" id="Coils"/>
    </source>
</evidence>
<protein>
    <submittedName>
        <fullName evidence="2">Uncharacterized protein</fullName>
    </submittedName>
</protein>
<evidence type="ECO:0000313" key="2">
    <source>
        <dbReference type="EMBL" id="KIY61098.1"/>
    </source>
</evidence>